<sequence>MGTRGLRVYRHKARYFVHYNQMDSYPDALGSLVLSEIPVGDDFEEWLVLMREQLDKELELWEASGRPGVDEQGNFPDWITEDRPESGDFDSEWLYEMDLDNLVFN</sequence>
<feature type="non-terminal residue" evidence="1">
    <location>
        <position position="105"/>
    </location>
</feature>
<dbReference type="HOGENOM" id="CLU_183172_0_0_1"/>
<dbReference type="InParanoid" id="A0A067MUE2"/>
<dbReference type="AlphaFoldDB" id="A0A067MUE2"/>
<dbReference type="STRING" id="930990.A0A067MUE2"/>
<dbReference type="Proteomes" id="UP000027195">
    <property type="component" value="Unassembled WGS sequence"/>
</dbReference>
<proteinExistence type="predicted"/>
<organism evidence="1 2">
    <name type="scientific">Botryobasidium botryosum (strain FD-172 SS1)</name>
    <dbReference type="NCBI Taxonomy" id="930990"/>
    <lineage>
        <taxon>Eukaryota</taxon>
        <taxon>Fungi</taxon>
        <taxon>Dikarya</taxon>
        <taxon>Basidiomycota</taxon>
        <taxon>Agaricomycotina</taxon>
        <taxon>Agaricomycetes</taxon>
        <taxon>Cantharellales</taxon>
        <taxon>Botryobasidiaceae</taxon>
        <taxon>Botryobasidium</taxon>
    </lineage>
</organism>
<evidence type="ECO:0000313" key="2">
    <source>
        <dbReference type="Proteomes" id="UP000027195"/>
    </source>
</evidence>
<dbReference type="EMBL" id="KL198019">
    <property type="protein sequence ID" value="KDQ19328.1"/>
    <property type="molecule type" value="Genomic_DNA"/>
</dbReference>
<name>A0A067MUE2_BOTB1</name>
<gene>
    <name evidence="1" type="ORF">BOTBODRAFT_184379</name>
</gene>
<keyword evidence="2" id="KW-1185">Reference proteome</keyword>
<protein>
    <submittedName>
        <fullName evidence="1">Uncharacterized protein</fullName>
    </submittedName>
</protein>
<accession>A0A067MUE2</accession>
<evidence type="ECO:0000313" key="1">
    <source>
        <dbReference type="EMBL" id="KDQ19328.1"/>
    </source>
</evidence>
<dbReference type="OrthoDB" id="3229878at2759"/>
<reference evidence="2" key="1">
    <citation type="journal article" date="2014" name="Proc. Natl. Acad. Sci. U.S.A.">
        <title>Extensive sampling of basidiomycete genomes demonstrates inadequacy of the white-rot/brown-rot paradigm for wood decay fungi.</title>
        <authorList>
            <person name="Riley R."/>
            <person name="Salamov A.A."/>
            <person name="Brown D.W."/>
            <person name="Nagy L.G."/>
            <person name="Floudas D."/>
            <person name="Held B.W."/>
            <person name="Levasseur A."/>
            <person name="Lombard V."/>
            <person name="Morin E."/>
            <person name="Otillar R."/>
            <person name="Lindquist E.A."/>
            <person name="Sun H."/>
            <person name="LaButti K.M."/>
            <person name="Schmutz J."/>
            <person name="Jabbour D."/>
            <person name="Luo H."/>
            <person name="Baker S.E."/>
            <person name="Pisabarro A.G."/>
            <person name="Walton J.D."/>
            <person name="Blanchette R.A."/>
            <person name="Henrissat B."/>
            <person name="Martin F."/>
            <person name="Cullen D."/>
            <person name="Hibbett D.S."/>
            <person name="Grigoriev I.V."/>
        </authorList>
    </citation>
    <scope>NUCLEOTIDE SEQUENCE [LARGE SCALE GENOMIC DNA]</scope>
    <source>
        <strain evidence="2">FD-172 SS1</strain>
    </source>
</reference>